<dbReference type="Proteomes" id="UP001273166">
    <property type="component" value="Unassembled WGS sequence"/>
</dbReference>
<evidence type="ECO:0000256" key="1">
    <source>
        <dbReference type="SAM" id="SignalP"/>
    </source>
</evidence>
<dbReference type="EMBL" id="JAUDZG010000008">
    <property type="protein sequence ID" value="KAK3301853.1"/>
    <property type="molecule type" value="Genomic_DNA"/>
</dbReference>
<evidence type="ECO:0000313" key="2">
    <source>
        <dbReference type="EMBL" id="KAK3301853.1"/>
    </source>
</evidence>
<evidence type="ECO:0000313" key="3">
    <source>
        <dbReference type="Proteomes" id="UP001273166"/>
    </source>
</evidence>
<dbReference type="RefSeq" id="XP_062717633.1">
    <property type="nucleotide sequence ID" value="XM_062865269.1"/>
</dbReference>
<protein>
    <recommendedName>
        <fullName evidence="4">Small secreted protein</fullName>
    </recommendedName>
</protein>
<evidence type="ECO:0008006" key="4">
    <source>
        <dbReference type="Google" id="ProtNLM"/>
    </source>
</evidence>
<gene>
    <name evidence="2" type="ORF">B0T15DRAFT_404847</name>
</gene>
<proteinExistence type="predicted"/>
<dbReference type="GeneID" id="87884098"/>
<comment type="caution">
    <text evidence="2">The sequence shown here is derived from an EMBL/GenBank/DDBJ whole genome shotgun (WGS) entry which is preliminary data.</text>
</comment>
<accession>A0AAJ0GKY7</accession>
<name>A0AAJ0GKY7_9PEZI</name>
<dbReference type="AlphaFoldDB" id="A0AAJ0GKY7"/>
<keyword evidence="1" id="KW-0732">Signal</keyword>
<reference evidence="2" key="2">
    <citation type="submission" date="2023-06" db="EMBL/GenBank/DDBJ databases">
        <authorList>
            <consortium name="Lawrence Berkeley National Laboratory"/>
            <person name="Mondo S.J."/>
            <person name="Hensen N."/>
            <person name="Bonometti L."/>
            <person name="Westerberg I."/>
            <person name="Brannstrom I.O."/>
            <person name="Guillou S."/>
            <person name="Cros-Aarteil S."/>
            <person name="Calhoun S."/>
            <person name="Haridas S."/>
            <person name="Kuo A."/>
            <person name="Pangilinan J."/>
            <person name="Riley R."/>
            <person name="Labutti K."/>
            <person name="Andreopoulos B."/>
            <person name="Lipzen A."/>
            <person name="Chen C."/>
            <person name="Yanf M."/>
            <person name="Daum C."/>
            <person name="Ng V."/>
            <person name="Clum A."/>
            <person name="Steindorff A."/>
            <person name="Ohm R."/>
            <person name="Martin F."/>
            <person name="Silar P."/>
            <person name="Natvig D."/>
            <person name="Lalanne C."/>
            <person name="Gautier V."/>
            <person name="Ament-Velasquez S.L."/>
            <person name="Kruys A."/>
            <person name="Hutchinson M.I."/>
            <person name="Powell A.J."/>
            <person name="Barry K."/>
            <person name="Miller A.N."/>
            <person name="Grigoriev I.V."/>
            <person name="Debuchy R."/>
            <person name="Gladieux P."/>
            <person name="Thoren M.H."/>
            <person name="Johannesson H."/>
        </authorList>
    </citation>
    <scope>NUCLEOTIDE SEQUENCE</scope>
    <source>
        <strain evidence="2">CBS 333.67</strain>
    </source>
</reference>
<sequence>MHFSNLLVGLAATASTAFAAPSSNINARADAVSAMAAVPQWTIKSFTRTCDAADTKCTVSFGIDTGSGAAATQCQYDATGAPASRTATNGVTCGPYTLSSSWSGQFGEGNGFTTWSVVDWSKRLIVWPAYTDKELVNGKAVTPDKSYAPQTLA</sequence>
<keyword evidence="3" id="KW-1185">Reference proteome</keyword>
<feature type="chain" id="PRO_5042515950" description="Small secreted protein" evidence="1">
    <location>
        <begin position="20"/>
        <end position="153"/>
    </location>
</feature>
<feature type="signal peptide" evidence="1">
    <location>
        <begin position="1"/>
        <end position="19"/>
    </location>
</feature>
<reference evidence="2" key="1">
    <citation type="journal article" date="2023" name="Mol. Phylogenet. Evol.">
        <title>Genome-scale phylogeny and comparative genomics of the fungal order Sordariales.</title>
        <authorList>
            <person name="Hensen N."/>
            <person name="Bonometti L."/>
            <person name="Westerberg I."/>
            <person name="Brannstrom I.O."/>
            <person name="Guillou S."/>
            <person name="Cros-Aarteil S."/>
            <person name="Calhoun S."/>
            <person name="Haridas S."/>
            <person name="Kuo A."/>
            <person name="Mondo S."/>
            <person name="Pangilinan J."/>
            <person name="Riley R."/>
            <person name="LaButti K."/>
            <person name="Andreopoulos B."/>
            <person name="Lipzen A."/>
            <person name="Chen C."/>
            <person name="Yan M."/>
            <person name="Daum C."/>
            <person name="Ng V."/>
            <person name="Clum A."/>
            <person name="Steindorff A."/>
            <person name="Ohm R.A."/>
            <person name="Martin F."/>
            <person name="Silar P."/>
            <person name="Natvig D.O."/>
            <person name="Lalanne C."/>
            <person name="Gautier V."/>
            <person name="Ament-Velasquez S.L."/>
            <person name="Kruys A."/>
            <person name="Hutchinson M.I."/>
            <person name="Powell A.J."/>
            <person name="Barry K."/>
            <person name="Miller A.N."/>
            <person name="Grigoriev I.V."/>
            <person name="Debuchy R."/>
            <person name="Gladieux P."/>
            <person name="Hiltunen Thoren M."/>
            <person name="Johannesson H."/>
        </authorList>
    </citation>
    <scope>NUCLEOTIDE SEQUENCE</scope>
    <source>
        <strain evidence="2">CBS 333.67</strain>
    </source>
</reference>
<organism evidence="2 3">
    <name type="scientific">Chaetomium strumarium</name>
    <dbReference type="NCBI Taxonomy" id="1170767"/>
    <lineage>
        <taxon>Eukaryota</taxon>
        <taxon>Fungi</taxon>
        <taxon>Dikarya</taxon>
        <taxon>Ascomycota</taxon>
        <taxon>Pezizomycotina</taxon>
        <taxon>Sordariomycetes</taxon>
        <taxon>Sordariomycetidae</taxon>
        <taxon>Sordariales</taxon>
        <taxon>Chaetomiaceae</taxon>
        <taxon>Chaetomium</taxon>
    </lineage>
</organism>